<dbReference type="GO" id="GO:0006465">
    <property type="term" value="P:signal peptide processing"/>
    <property type="evidence" value="ECO:0007669"/>
    <property type="project" value="InterPro"/>
</dbReference>
<comment type="caution">
    <text evidence="10">The sequence shown here is derived from an EMBL/GenBank/DDBJ whole genome shotgun (WGS) entry which is preliminary data.</text>
</comment>
<dbReference type="NCBIfam" id="TIGR00706">
    <property type="entry name" value="SppA_dom"/>
    <property type="match status" value="1"/>
</dbReference>
<dbReference type="Gene3D" id="6.20.330.10">
    <property type="match status" value="1"/>
</dbReference>
<feature type="domain" description="Peptidase S49" evidence="9">
    <location>
        <begin position="389"/>
        <end position="539"/>
    </location>
</feature>
<feature type="active site" description="Nucleophile" evidence="7">
    <location>
        <position position="406"/>
    </location>
</feature>
<dbReference type="CDD" id="cd07023">
    <property type="entry name" value="S49_Sppa_N_C"/>
    <property type="match status" value="1"/>
</dbReference>
<protein>
    <submittedName>
        <fullName evidence="10">Signal peptide peptidase SppA</fullName>
    </submittedName>
</protein>
<keyword evidence="11" id="KW-1185">Reference proteome</keyword>
<dbReference type="InterPro" id="IPR004634">
    <property type="entry name" value="Pept_S49_pIV"/>
</dbReference>
<dbReference type="InterPro" id="IPR047217">
    <property type="entry name" value="S49_SppA_67K_type_N"/>
</dbReference>
<evidence type="ECO:0000313" key="11">
    <source>
        <dbReference type="Proteomes" id="UP001165393"/>
    </source>
</evidence>
<evidence type="ECO:0000256" key="8">
    <source>
        <dbReference type="SAM" id="Phobius"/>
    </source>
</evidence>
<keyword evidence="4" id="KW-0378">Hydrolase</keyword>
<evidence type="ECO:0000256" key="6">
    <source>
        <dbReference type="ARBA" id="ARBA00023136"/>
    </source>
</evidence>
<evidence type="ECO:0000313" key="10">
    <source>
        <dbReference type="EMBL" id="MCM2680803.1"/>
    </source>
</evidence>
<dbReference type="InterPro" id="IPR004635">
    <property type="entry name" value="Pept_S49_SppA"/>
</dbReference>
<keyword evidence="3" id="KW-0645">Protease</keyword>
<dbReference type="PANTHER" id="PTHR33209">
    <property type="entry name" value="PROTEASE 4"/>
    <property type="match status" value="1"/>
</dbReference>
<evidence type="ECO:0000256" key="7">
    <source>
        <dbReference type="PIRSR" id="PIRSR001217-1"/>
    </source>
</evidence>
<dbReference type="InterPro" id="IPR047272">
    <property type="entry name" value="S49_SppA_C"/>
</dbReference>
<proteinExistence type="inferred from homology"/>
<dbReference type="PIRSF" id="PIRSF001217">
    <property type="entry name" value="Protease_4_SppA"/>
    <property type="match status" value="1"/>
</dbReference>
<keyword evidence="8" id="KW-0812">Transmembrane</keyword>
<comment type="subcellular location">
    <subcellularLocation>
        <location evidence="1">Membrane</location>
    </subcellularLocation>
</comment>
<reference evidence="10 11" key="1">
    <citation type="journal article" date="2013" name="Antonie Van Leeuwenhoek">
        <title>Echinimonas agarilytica gen. nov., sp. nov., a new gammaproteobacterium isolated from the sea urchin Strongylocentrotus intermedius.</title>
        <authorList>
            <person name="Nedashkovskaya O.I."/>
            <person name="Stenkova A.M."/>
            <person name="Zhukova N.V."/>
            <person name="Van Trappen S."/>
            <person name="Lee J.S."/>
            <person name="Kim S.B."/>
        </authorList>
    </citation>
    <scope>NUCLEOTIDE SEQUENCE [LARGE SCALE GENOMIC DNA]</scope>
    <source>
        <strain evidence="10 11">KMM 6351</strain>
    </source>
</reference>
<dbReference type="RefSeq" id="WP_251262281.1">
    <property type="nucleotide sequence ID" value="NZ_JAMQGP010000007.1"/>
</dbReference>
<feature type="active site" description="Proton donor/acceptor" evidence="7">
    <location>
        <position position="201"/>
    </location>
</feature>
<gene>
    <name evidence="10" type="primary">sppA</name>
    <name evidence="10" type="ORF">NAF29_14180</name>
</gene>
<comment type="similarity">
    <text evidence="2">Belongs to the peptidase S49 family.</text>
</comment>
<keyword evidence="6 8" id="KW-0472">Membrane</keyword>
<feature type="transmembrane region" description="Helical" evidence="8">
    <location>
        <begin position="21"/>
        <end position="39"/>
    </location>
</feature>
<keyword evidence="5" id="KW-0720">Serine protease</keyword>
<dbReference type="Gene3D" id="3.90.226.10">
    <property type="entry name" value="2-enoyl-CoA Hydratase, Chain A, domain 1"/>
    <property type="match status" value="3"/>
</dbReference>
<dbReference type="Proteomes" id="UP001165393">
    <property type="component" value="Unassembled WGS sequence"/>
</dbReference>
<dbReference type="InterPro" id="IPR029045">
    <property type="entry name" value="ClpP/crotonase-like_dom_sf"/>
</dbReference>
<dbReference type="CDD" id="cd07018">
    <property type="entry name" value="S49_SppA_67K_type"/>
    <property type="match status" value="1"/>
</dbReference>
<dbReference type="GO" id="GO:0008236">
    <property type="term" value="F:serine-type peptidase activity"/>
    <property type="evidence" value="ECO:0007669"/>
    <property type="project" value="UniProtKB-KW"/>
</dbReference>
<evidence type="ECO:0000259" key="9">
    <source>
        <dbReference type="Pfam" id="PF01343"/>
    </source>
</evidence>
<feature type="domain" description="Peptidase S49" evidence="9">
    <location>
        <begin position="133"/>
        <end position="292"/>
    </location>
</feature>
<dbReference type="EMBL" id="JAMQGP010000007">
    <property type="protein sequence ID" value="MCM2680803.1"/>
    <property type="molecule type" value="Genomic_DNA"/>
</dbReference>
<organism evidence="10 11">
    <name type="scientific">Echinimonas agarilytica</name>
    <dbReference type="NCBI Taxonomy" id="1215918"/>
    <lineage>
        <taxon>Bacteria</taxon>
        <taxon>Pseudomonadati</taxon>
        <taxon>Pseudomonadota</taxon>
        <taxon>Gammaproteobacteria</taxon>
        <taxon>Alteromonadales</taxon>
        <taxon>Echinimonadaceae</taxon>
        <taxon>Echinimonas</taxon>
    </lineage>
</organism>
<evidence type="ECO:0000256" key="3">
    <source>
        <dbReference type="ARBA" id="ARBA00022670"/>
    </source>
</evidence>
<evidence type="ECO:0000256" key="5">
    <source>
        <dbReference type="ARBA" id="ARBA00022825"/>
    </source>
</evidence>
<accession>A0AA41W9C7</accession>
<dbReference type="NCBIfam" id="TIGR00705">
    <property type="entry name" value="SppA_67K"/>
    <property type="match status" value="1"/>
</dbReference>
<dbReference type="GO" id="GO:0016020">
    <property type="term" value="C:membrane"/>
    <property type="evidence" value="ECO:0007669"/>
    <property type="project" value="UniProtKB-SubCell"/>
</dbReference>
<dbReference type="Pfam" id="PF01343">
    <property type="entry name" value="Peptidase_S49"/>
    <property type="match status" value="2"/>
</dbReference>
<sequence length="613" mass="67688">MKTLGRMVRGLWHVLNTTRKVVLNLIFIVILISIIAAMSNQEGEPSIEEGALMLSINGRVVEQLRPSDPFSEVMTQMLGGQEEDPEVLLYDIIHVIDNAKHDKRVKALVIDVSSMMSSGLSKMREIGSAIESFKEANKPVIAIGDWYSQDQYYLATHADTIMMNPNGMLVLEGYASYPLYFKSMLEKLKVSTHVFRVGTYKSAVEPFIRDDMSPAAKEANQQFLGDLWEIYLTDIAKQRGLDKQELRHNIINITELMKEQNGNIAAVALETGLIDELADRQTVRTVLTDLVGYDEEHHTFKQINFDQYLAVSKQNNNIDEDQDLVGIVVAKGQIRNGNQPTGQIGGDSTARLLRQARNNDQIKAVVLRIDSPGGSAFASDIIRAEIDELRKAGKPVIASMSSIAASGGYWIAAPTDKIYASPATITGSIGIFGMITTFENSLDYIGVHADGVGTTPLAGVGVTRALPPTFENLIQQNIEHGYRKFLSLVADHREMTFEEVDNVAQGRVWSGLRAKELGLVDEFGDLNAAISDAAELAGLSDYDTQVVEKPLTEREKFIQALFSASASVIPETVSTSNHSMVRNLLGQVEQRFEFVTRVSDPMHAYALCLQCEL</sequence>
<dbReference type="InterPro" id="IPR002142">
    <property type="entry name" value="Peptidase_S49"/>
</dbReference>
<name>A0AA41W9C7_9GAMM</name>
<dbReference type="PANTHER" id="PTHR33209:SF1">
    <property type="entry name" value="PEPTIDASE S49 DOMAIN-CONTAINING PROTEIN"/>
    <property type="match status" value="1"/>
</dbReference>
<evidence type="ECO:0000256" key="4">
    <source>
        <dbReference type="ARBA" id="ARBA00022801"/>
    </source>
</evidence>
<evidence type="ECO:0000256" key="2">
    <source>
        <dbReference type="ARBA" id="ARBA00008683"/>
    </source>
</evidence>
<dbReference type="AlphaFoldDB" id="A0AA41W9C7"/>
<dbReference type="SUPFAM" id="SSF52096">
    <property type="entry name" value="ClpP/crotonase"/>
    <property type="match status" value="2"/>
</dbReference>
<keyword evidence="8" id="KW-1133">Transmembrane helix</keyword>
<evidence type="ECO:0000256" key="1">
    <source>
        <dbReference type="ARBA" id="ARBA00004370"/>
    </source>
</evidence>